<dbReference type="EMBL" id="SWLB01000018">
    <property type="protein sequence ID" value="KAF3326263.1"/>
    <property type="molecule type" value="Genomic_DNA"/>
</dbReference>
<evidence type="ECO:0000256" key="2">
    <source>
        <dbReference type="ARBA" id="ARBA00022737"/>
    </source>
</evidence>
<dbReference type="PANTHER" id="PTHR45988:SF18">
    <property type="entry name" value="C2H2-TYPE ZINC FINGER FAMILY PROTEIN"/>
    <property type="match status" value="1"/>
</dbReference>
<evidence type="ECO:0000259" key="8">
    <source>
        <dbReference type="PROSITE" id="PS50157"/>
    </source>
</evidence>
<sequence>MEAPKGEEKFSCKLCKKSYPSGPALGGHMRCHYSDILNKKTKSAYGNQEPEDLTPESEVKDVALALIKLYDKLSSGKKELLEIDIPKSGAEEAAHKTLSLEMWHKNREKIQGTDPSLEEKEKIEQAAKPVSKLKFSKKRKMAETDISLTELKRTVYECNTCHRIFRSHQALGGHLSGRIRGRTCLKDDTDSMPVDARFNCDGYILKSSVVWAKQRRSVRVVISDLVNRN</sequence>
<evidence type="ECO:0000256" key="7">
    <source>
        <dbReference type="PROSITE-ProRule" id="PRU00042"/>
    </source>
</evidence>
<dbReference type="PANTHER" id="PTHR45988">
    <property type="entry name" value="C2H2 TYPE ZINC FINGER TRANSCRIPTION FACTOR FAMILY-RELATED"/>
    <property type="match status" value="1"/>
</dbReference>
<organism evidence="9 10">
    <name type="scientific">Carex littledalei</name>
    <dbReference type="NCBI Taxonomy" id="544730"/>
    <lineage>
        <taxon>Eukaryota</taxon>
        <taxon>Viridiplantae</taxon>
        <taxon>Streptophyta</taxon>
        <taxon>Embryophyta</taxon>
        <taxon>Tracheophyta</taxon>
        <taxon>Spermatophyta</taxon>
        <taxon>Magnoliopsida</taxon>
        <taxon>Liliopsida</taxon>
        <taxon>Poales</taxon>
        <taxon>Cyperaceae</taxon>
        <taxon>Cyperoideae</taxon>
        <taxon>Cariceae</taxon>
        <taxon>Carex</taxon>
        <taxon>Carex subgen. Euthyceras</taxon>
    </lineage>
</organism>
<dbReference type="GO" id="GO:0005634">
    <property type="term" value="C:nucleus"/>
    <property type="evidence" value="ECO:0007669"/>
    <property type="project" value="TreeGrafter"/>
</dbReference>
<dbReference type="InterPro" id="IPR013087">
    <property type="entry name" value="Znf_C2H2_type"/>
</dbReference>
<dbReference type="InterPro" id="IPR044653">
    <property type="entry name" value="AZF1/2/3-like"/>
</dbReference>
<reference evidence="9" key="1">
    <citation type="submission" date="2020-01" db="EMBL/GenBank/DDBJ databases">
        <title>Genome sequence of Kobresia littledalei, the first chromosome-level genome in the family Cyperaceae.</title>
        <authorList>
            <person name="Qu G."/>
        </authorList>
    </citation>
    <scope>NUCLEOTIDE SEQUENCE</scope>
    <source>
        <strain evidence="9">C.B.Clarke</strain>
        <tissue evidence="9">Leaf</tissue>
    </source>
</reference>
<dbReference type="PROSITE" id="PS00028">
    <property type="entry name" value="ZINC_FINGER_C2H2_1"/>
    <property type="match status" value="1"/>
</dbReference>
<name>A0A833VK23_9POAL</name>
<comment type="caution">
    <text evidence="9">The sequence shown here is derived from an EMBL/GenBank/DDBJ whole genome shotgun (WGS) entry which is preliminary data.</text>
</comment>
<keyword evidence="4" id="KW-0862">Zinc</keyword>
<keyword evidence="3 7" id="KW-0863">Zinc-finger</keyword>
<dbReference type="Pfam" id="PF13912">
    <property type="entry name" value="zf-C2H2_6"/>
    <property type="match status" value="2"/>
</dbReference>
<keyword evidence="6" id="KW-0804">Transcription</keyword>
<dbReference type="PROSITE" id="PS50157">
    <property type="entry name" value="ZINC_FINGER_C2H2_2"/>
    <property type="match status" value="1"/>
</dbReference>
<evidence type="ECO:0000256" key="5">
    <source>
        <dbReference type="ARBA" id="ARBA00023015"/>
    </source>
</evidence>
<evidence type="ECO:0000256" key="6">
    <source>
        <dbReference type="ARBA" id="ARBA00023163"/>
    </source>
</evidence>
<evidence type="ECO:0000313" key="10">
    <source>
        <dbReference type="Proteomes" id="UP000623129"/>
    </source>
</evidence>
<evidence type="ECO:0000313" key="9">
    <source>
        <dbReference type="EMBL" id="KAF3326263.1"/>
    </source>
</evidence>
<evidence type="ECO:0000256" key="4">
    <source>
        <dbReference type="ARBA" id="ARBA00022833"/>
    </source>
</evidence>
<protein>
    <submittedName>
        <fullName evidence="9">C2H2-type zinc finger</fullName>
    </submittedName>
</protein>
<keyword evidence="1" id="KW-0479">Metal-binding</keyword>
<feature type="domain" description="C2H2-type" evidence="8">
    <location>
        <begin position="10"/>
        <end position="32"/>
    </location>
</feature>
<dbReference type="AlphaFoldDB" id="A0A833VK23"/>
<dbReference type="Proteomes" id="UP000623129">
    <property type="component" value="Unassembled WGS sequence"/>
</dbReference>
<dbReference type="GO" id="GO:0008270">
    <property type="term" value="F:zinc ion binding"/>
    <property type="evidence" value="ECO:0007669"/>
    <property type="project" value="UniProtKB-KW"/>
</dbReference>
<gene>
    <name evidence="9" type="ORF">FCM35_KLT07893</name>
</gene>
<accession>A0A833VK23</accession>
<evidence type="ECO:0000256" key="1">
    <source>
        <dbReference type="ARBA" id="ARBA00022723"/>
    </source>
</evidence>
<dbReference type="GO" id="GO:0003700">
    <property type="term" value="F:DNA-binding transcription factor activity"/>
    <property type="evidence" value="ECO:0007669"/>
    <property type="project" value="InterPro"/>
</dbReference>
<evidence type="ECO:0000256" key="3">
    <source>
        <dbReference type="ARBA" id="ARBA00022771"/>
    </source>
</evidence>
<keyword evidence="2" id="KW-0677">Repeat</keyword>
<dbReference type="SUPFAM" id="SSF57667">
    <property type="entry name" value="beta-beta-alpha zinc fingers"/>
    <property type="match status" value="1"/>
</dbReference>
<dbReference type="OrthoDB" id="9451254at2759"/>
<dbReference type="InterPro" id="IPR036236">
    <property type="entry name" value="Znf_C2H2_sf"/>
</dbReference>
<proteinExistence type="predicted"/>
<keyword evidence="10" id="KW-1185">Reference proteome</keyword>
<dbReference type="SMART" id="SM00355">
    <property type="entry name" value="ZnF_C2H2"/>
    <property type="match status" value="2"/>
</dbReference>
<dbReference type="GO" id="GO:0000976">
    <property type="term" value="F:transcription cis-regulatory region binding"/>
    <property type="evidence" value="ECO:0007669"/>
    <property type="project" value="TreeGrafter"/>
</dbReference>
<keyword evidence="5" id="KW-0805">Transcription regulation</keyword>